<accession>A0A8B6H4U8</accession>
<keyword evidence="2" id="KW-1185">Reference proteome</keyword>
<dbReference type="EMBL" id="UYJE01009443">
    <property type="protein sequence ID" value="VDI73560.1"/>
    <property type="molecule type" value="Genomic_DNA"/>
</dbReference>
<evidence type="ECO:0000313" key="1">
    <source>
        <dbReference type="EMBL" id="VDI73560.1"/>
    </source>
</evidence>
<evidence type="ECO:0000313" key="2">
    <source>
        <dbReference type="Proteomes" id="UP000596742"/>
    </source>
</evidence>
<gene>
    <name evidence="1" type="ORF">MGAL_10B072168</name>
</gene>
<organism evidence="1 2">
    <name type="scientific">Mytilus galloprovincialis</name>
    <name type="common">Mediterranean mussel</name>
    <dbReference type="NCBI Taxonomy" id="29158"/>
    <lineage>
        <taxon>Eukaryota</taxon>
        <taxon>Metazoa</taxon>
        <taxon>Spiralia</taxon>
        <taxon>Lophotrochozoa</taxon>
        <taxon>Mollusca</taxon>
        <taxon>Bivalvia</taxon>
        <taxon>Autobranchia</taxon>
        <taxon>Pteriomorphia</taxon>
        <taxon>Mytilida</taxon>
        <taxon>Mytiloidea</taxon>
        <taxon>Mytilidae</taxon>
        <taxon>Mytilinae</taxon>
        <taxon>Mytilus</taxon>
    </lineage>
</organism>
<feature type="non-terminal residue" evidence="1">
    <location>
        <position position="1"/>
    </location>
</feature>
<reference evidence="1" key="1">
    <citation type="submission" date="2018-11" db="EMBL/GenBank/DDBJ databases">
        <authorList>
            <person name="Alioto T."/>
            <person name="Alioto T."/>
        </authorList>
    </citation>
    <scope>NUCLEOTIDE SEQUENCE</scope>
</reference>
<proteinExistence type="predicted"/>
<dbReference type="Proteomes" id="UP000596742">
    <property type="component" value="Unassembled WGS sequence"/>
</dbReference>
<dbReference type="AlphaFoldDB" id="A0A8B6H4U8"/>
<protein>
    <submittedName>
        <fullName evidence="1">Uncharacterized protein</fullName>
    </submittedName>
</protein>
<name>A0A8B6H4U8_MYTGA</name>
<sequence>METDINEVKTILIGMTGNQKIQLEMNCEQMEKLVTTTATKEIYMTGKVNQTCLTEDKARKVIENIPSEIEVPTDRPLGATRQEIVTIIAKKVGSVILELKSTPGIFKSVKNLKLSILTIVQNMQIAGDIDTGVEDTVTVKLEIQSPLTLDQIAVLKCLFANEKDDIQPASEYLPTSISTRGLGNLGTKTIETQMESWQAKVVKKQTNITEIKKSVIGVIRKQNVELLIVSEQIEQLTTSPDTQEVYITISLNQKCMSADKVLKFIDMLPEEIQKPNNSPLDPFEKETINIMTKEVNIFIFKLKTPPGIFKSEETFRSAMNALVQHLQIAELVNIEPDDTVTVKLKIESPLTEDQIAVAKCLFTNESNDANTDSELSVEYPTTSSTEIAQRNLNPTRNTSPIMACPDLDTNSQKVMFLHQIANLSIEVLYDGQANVKAPDNKSKGYHVLWQITTPHGWDVDEVEAKLKHPIFNVEMVIIGFVKKESIVMMTTVSAPILNDQEAFKTAVKSFMNNLVDVSHVDTLVHAQVDVRLHIVFSNI</sequence>
<comment type="caution">
    <text evidence="1">The sequence shown here is derived from an EMBL/GenBank/DDBJ whole genome shotgun (WGS) entry which is preliminary data.</text>
</comment>